<comment type="caution">
    <text evidence="2">The sequence shown here is derived from an EMBL/GenBank/DDBJ whole genome shotgun (WGS) entry which is preliminary data.</text>
</comment>
<name>A0AA40KNH8_9HYME</name>
<protein>
    <submittedName>
        <fullName evidence="2">Uncharacterized protein</fullName>
    </submittedName>
</protein>
<organism evidence="2 3">
    <name type="scientific">Melipona bicolor</name>
    <dbReference type="NCBI Taxonomy" id="60889"/>
    <lineage>
        <taxon>Eukaryota</taxon>
        <taxon>Metazoa</taxon>
        <taxon>Ecdysozoa</taxon>
        <taxon>Arthropoda</taxon>
        <taxon>Hexapoda</taxon>
        <taxon>Insecta</taxon>
        <taxon>Pterygota</taxon>
        <taxon>Neoptera</taxon>
        <taxon>Endopterygota</taxon>
        <taxon>Hymenoptera</taxon>
        <taxon>Apocrita</taxon>
        <taxon>Aculeata</taxon>
        <taxon>Apoidea</taxon>
        <taxon>Anthophila</taxon>
        <taxon>Apidae</taxon>
        <taxon>Melipona</taxon>
    </lineage>
</organism>
<gene>
    <name evidence="2" type="ORF">K0M31_004336</name>
</gene>
<sequence>MDTTGSGGTLIDPSVYPETPAQNKHAAREPFFTFLSGSRFPEQSASSERSVGNPRPVRRNNENSATCVGTPGGFAGGEKVLARTNLILFPESESEFHFQAPSTVPETRLDVQFDVIHLYREQKPFAFGTN</sequence>
<feature type="non-terminal residue" evidence="2">
    <location>
        <position position="1"/>
    </location>
</feature>
<proteinExistence type="predicted"/>
<accession>A0AA40KNH8</accession>
<keyword evidence="3" id="KW-1185">Reference proteome</keyword>
<dbReference type="AlphaFoldDB" id="A0AA40KNH8"/>
<feature type="region of interest" description="Disordered" evidence="1">
    <location>
        <begin position="1"/>
        <end position="73"/>
    </location>
</feature>
<dbReference type="Proteomes" id="UP001177670">
    <property type="component" value="Unassembled WGS sequence"/>
</dbReference>
<reference evidence="2" key="1">
    <citation type="submission" date="2021-10" db="EMBL/GenBank/DDBJ databases">
        <title>Melipona bicolor Genome sequencing and assembly.</title>
        <authorList>
            <person name="Araujo N.S."/>
            <person name="Arias M.C."/>
        </authorList>
    </citation>
    <scope>NUCLEOTIDE SEQUENCE</scope>
    <source>
        <strain evidence="2">USP_2M_L1-L4_2017</strain>
        <tissue evidence="2">Whole body</tissue>
    </source>
</reference>
<evidence type="ECO:0000256" key="1">
    <source>
        <dbReference type="SAM" id="MobiDB-lite"/>
    </source>
</evidence>
<dbReference type="EMBL" id="JAHYIQ010000013">
    <property type="protein sequence ID" value="KAK1126712.1"/>
    <property type="molecule type" value="Genomic_DNA"/>
</dbReference>
<evidence type="ECO:0000313" key="3">
    <source>
        <dbReference type="Proteomes" id="UP001177670"/>
    </source>
</evidence>
<feature type="compositionally biased region" description="Polar residues" evidence="1">
    <location>
        <begin position="41"/>
        <end position="50"/>
    </location>
</feature>
<evidence type="ECO:0000313" key="2">
    <source>
        <dbReference type="EMBL" id="KAK1126712.1"/>
    </source>
</evidence>